<dbReference type="AlphaFoldDB" id="A0A1G7UN87"/>
<evidence type="ECO:0000313" key="2">
    <source>
        <dbReference type="Proteomes" id="UP000198967"/>
    </source>
</evidence>
<organism evidence="1 2">
    <name type="scientific">Pseudonocardia oroxyli</name>
    <dbReference type="NCBI Taxonomy" id="366584"/>
    <lineage>
        <taxon>Bacteria</taxon>
        <taxon>Bacillati</taxon>
        <taxon>Actinomycetota</taxon>
        <taxon>Actinomycetes</taxon>
        <taxon>Pseudonocardiales</taxon>
        <taxon>Pseudonocardiaceae</taxon>
        <taxon>Pseudonocardia</taxon>
    </lineage>
</organism>
<evidence type="ECO:0000313" key="1">
    <source>
        <dbReference type="EMBL" id="SDG48569.1"/>
    </source>
</evidence>
<dbReference type="OrthoDB" id="3576165at2"/>
<dbReference type="Proteomes" id="UP000198967">
    <property type="component" value="Unassembled WGS sequence"/>
</dbReference>
<proteinExistence type="predicted"/>
<dbReference type="EMBL" id="FNBE01000012">
    <property type="protein sequence ID" value="SDG48569.1"/>
    <property type="molecule type" value="Genomic_DNA"/>
</dbReference>
<dbReference type="RefSeq" id="WP_093086520.1">
    <property type="nucleotide sequence ID" value="NZ_FNBE01000012.1"/>
</dbReference>
<protein>
    <recommendedName>
        <fullName evidence="3">Single-stranded DNA-binding protein</fullName>
    </recommendedName>
</protein>
<evidence type="ECO:0008006" key="3">
    <source>
        <dbReference type="Google" id="ProtNLM"/>
    </source>
</evidence>
<keyword evidence="2" id="KW-1185">Reference proteome</keyword>
<name>A0A1G7UN87_PSEOR</name>
<sequence length="120" mass="12689">MRSIPVSPDVVLLGTGKAAAQGAYAELSNGERRRIPGEQGKNAEGVPMWTVDVLYLDPEGDRAEVCGVKVASWDQPRTDVGKPVKFVGLVAVPYVQQGTNRVALSFRAEGIEGQAAPKAA</sequence>
<reference evidence="1 2" key="1">
    <citation type="submission" date="2016-10" db="EMBL/GenBank/DDBJ databases">
        <authorList>
            <person name="de Groot N.N."/>
        </authorList>
    </citation>
    <scope>NUCLEOTIDE SEQUENCE [LARGE SCALE GENOMIC DNA]</scope>
    <source>
        <strain evidence="1 2">CGMCC 4.3143</strain>
    </source>
</reference>
<accession>A0A1G7UN87</accession>
<gene>
    <name evidence="1" type="ORF">SAMN05216377_11288</name>
</gene>
<dbReference type="STRING" id="366584.SAMN05216377_11288"/>